<dbReference type="Pfam" id="PF05553">
    <property type="entry name" value="DUF761"/>
    <property type="match status" value="1"/>
</dbReference>
<dbReference type="AlphaFoldDB" id="A0A1D6MBD9"/>
<proteinExistence type="predicted"/>
<feature type="compositionally biased region" description="Polar residues" evidence="1">
    <location>
        <begin position="401"/>
        <end position="414"/>
    </location>
</feature>
<dbReference type="IntAct" id="A0A1D6MBD9">
    <property type="interactions" value="1"/>
</dbReference>
<dbReference type="OMA" id="KLQGHYA"/>
<protein>
    <submittedName>
        <fullName evidence="2">AT5g56980/MHM17_10-like protein</fullName>
    </submittedName>
</protein>
<dbReference type="EMBL" id="CM000782">
    <property type="protein sequence ID" value="AQK88083.1"/>
    <property type="molecule type" value="Genomic_DNA"/>
</dbReference>
<feature type="region of interest" description="Disordered" evidence="1">
    <location>
        <begin position="445"/>
        <end position="468"/>
    </location>
</feature>
<feature type="compositionally biased region" description="Basic and acidic residues" evidence="1">
    <location>
        <begin position="147"/>
        <end position="160"/>
    </location>
</feature>
<dbReference type="PANTHER" id="PTHR33098:SF53">
    <property type="entry name" value="OS05G0540900 PROTEIN"/>
    <property type="match status" value="1"/>
</dbReference>
<dbReference type="InParanoid" id="A0A1D6MBD9"/>
<dbReference type="InterPro" id="IPR025520">
    <property type="entry name" value="DUF4408"/>
</dbReference>
<evidence type="ECO:0000256" key="1">
    <source>
        <dbReference type="SAM" id="MobiDB-lite"/>
    </source>
</evidence>
<feature type="compositionally biased region" description="Basic and acidic residues" evidence="1">
    <location>
        <begin position="372"/>
        <end position="400"/>
    </location>
</feature>
<feature type="region of interest" description="Disordered" evidence="1">
    <location>
        <begin position="486"/>
        <end position="541"/>
    </location>
</feature>
<feature type="region of interest" description="Disordered" evidence="1">
    <location>
        <begin position="358"/>
        <end position="428"/>
    </location>
</feature>
<dbReference type="eggNOG" id="ENOG502S54W">
    <property type="taxonomic scope" value="Eukaryota"/>
</dbReference>
<organism evidence="2">
    <name type="scientific">Zea mays</name>
    <name type="common">Maize</name>
    <dbReference type="NCBI Taxonomy" id="4577"/>
    <lineage>
        <taxon>Eukaryota</taxon>
        <taxon>Viridiplantae</taxon>
        <taxon>Streptophyta</taxon>
        <taxon>Embryophyta</taxon>
        <taxon>Tracheophyta</taxon>
        <taxon>Spermatophyta</taxon>
        <taxon>Magnoliopsida</taxon>
        <taxon>Liliopsida</taxon>
        <taxon>Poales</taxon>
        <taxon>Poaceae</taxon>
        <taxon>PACMAD clade</taxon>
        <taxon>Panicoideae</taxon>
        <taxon>Andropogonodae</taxon>
        <taxon>Andropogoneae</taxon>
        <taxon>Tripsacinae</taxon>
        <taxon>Zea</taxon>
    </lineage>
</organism>
<dbReference type="PANTHER" id="PTHR33098">
    <property type="entry name" value="COTTON FIBER (DUF761)"/>
    <property type="match status" value="1"/>
</dbReference>
<dbReference type="ExpressionAtlas" id="A0A1D6MBD9">
    <property type="expression patterns" value="baseline and differential"/>
</dbReference>
<feature type="region of interest" description="Disordered" evidence="1">
    <location>
        <begin position="141"/>
        <end position="175"/>
    </location>
</feature>
<dbReference type="STRING" id="4577.A0A1D6MBD9"/>
<name>A0A1D6MBD9_MAIZE</name>
<reference evidence="2" key="1">
    <citation type="submission" date="2015-12" db="EMBL/GenBank/DDBJ databases">
        <title>Update maize B73 reference genome by single molecule sequencing technologies.</title>
        <authorList>
            <consortium name="Maize Genome Sequencing Project"/>
            <person name="Ware D."/>
        </authorList>
    </citation>
    <scope>NUCLEOTIDE SEQUENCE</scope>
    <source>
        <tissue evidence="2">Seedling</tissue>
    </source>
</reference>
<dbReference type="Pfam" id="PF14364">
    <property type="entry name" value="DUF4408"/>
    <property type="match status" value="1"/>
</dbReference>
<feature type="compositionally biased region" description="Low complexity" evidence="1">
    <location>
        <begin position="35"/>
        <end position="47"/>
    </location>
</feature>
<accession>A0A1D6MBD9</accession>
<evidence type="ECO:0000313" key="2">
    <source>
        <dbReference type="EMBL" id="AQK88083.1"/>
    </source>
</evidence>
<dbReference type="InterPro" id="IPR008480">
    <property type="entry name" value="DUF761_pln"/>
</dbReference>
<feature type="compositionally biased region" description="Acidic residues" evidence="1">
    <location>
        <begin position="290"/>
        <end position="300"/>
    </location>
</feature>
<feature type="region of interest" description="Disordered" evidence="1">
    <location>
        <begin position="30"/>
        <end position="61"/>
    </location>
</feature>
<feature type="region of interest" description="Disordered" evidence="1">
    <location>
        <begin position="214"/>
        <end position="337"/>
    </location>
</feature>
<dbReference type="PaxDb" id="4577-GRMZM5G847982_P01"/>
<feature type="compositionally biased region" description="Basic and acidic residues" evidence="1">
    <location>
        <begin position="514"/>
        <end position="530"/>
    </location>
</feature>
<sequence>MSILSTLHEAAWQLRRGQMGGTWIPTFSTHQVSTRASAPPRRAACSPQPQPPFNAGSPDANPIPLHQTPIPITAAQPHLPSVPRATSVTLFGASHSGCQMDSADAATALGAWIRGYFTPATFFLVVNLVIGTIALTSRATKQRRRRENYYHDDGNGHQETLHPQMEQPGYGHYYHPDPTLYAAPPPPAPLARTSSVLDRLRSLGLYRFRSGDFPPEYGATPPNHAQDVPAPVEEEETIASAHYARSRSEPAPAAREGERRPAPPRVKKSGSEVRKSQVSRAAPRIVQAVTEDDVSVEEAEGGGFRRRPSPPQQEYHYRQEYVTPPPPAPAPLQRTSSVLDRLRSLGLYGFLAPDEPAAAASVPASDGFATPADEKRHAHTHYDIGRSEPAREQQDKKEKTQGGNSTRAKSSSGARKTPAQRQAEAGAECVDARAEAFIDSFRQQQQVHHYQEEEYVPPPAPAPPLSRTSSVLDRLRSFGLYRFRSGDLGPDLPSATAATETDKEKQQAAHYGRSRSEPAREQGKKQDTRMNKSSSSGVVAEADAHQCVNARADDFINKFRQQLQLQRLNSLLNYKEMLNRGGDKQ</sequence>
<gene>
    <name evidence="2" type="ORF">ZEAMMB73_Zm00001d038860</name>
</gene>